<keyword evidence="5" id="KW-0804">Transcription</keyword>
<name>A0A1X0DPF8_MYCHE</name>
<evidence type="ECO:0000256" key="3">
    <source>
        <dbReference type="ARBA" id="ARBA00023015"/>
    </source>
</evidence>
<dbReference type="STRING" id="53376.BST25_10890"/>
<sequence>MLALALPSGQRPDKCYARLVSDRAIKPRRHRLEVRVTQEQDALIRQAADLEDTTVTAFVLDTVTSRAKRVVKQHHDLVLSNRAFDRFIAELDKPAQPVPELVDLFKNNPKLREA</sequence>
<dbReference type="GO" id="GO:0003677">
    <property type="term" value="F:DNA binding"/>
    <property type="evidence" value="ECO:0007669"/>
    <property type="project" value="UniProtKB-KW"/>
</dbReference>
<accession>A0A1X0DPF8</accession>
<evidence type="ECO:0000256" key="6">
    <source>
        <dbReference type="ARBA" id="ARBA00049988"/>
    </source>
</evidence>
<comment type="caution">
    <text evidence="7">The sequence shown here is derived from an EMBL/GenBank/DDBJ whole genome shotgun (WGS) entry which is preliminary data.</text>
</comment>
<evidence type="ECO:0000313" key="7">
    <source>
        <dbReference type="EMBL" id="ORA74283.1"/>
    </source>
</evidence>
<keyword evidence="4" id="KW-0238">DNA-binding</keyword>
<dbReference type="GO" id="GO:0006355">
    <property type="term" value="P:regulation of DNA-templated transcription"/>
    <property type="evidence" value="ECO:0007669"/>
    <property type="project" value="InterPro"/>
</dbReference>
<dbReference type="SUPFAM" id="SSF47598">
    <property type="entry name" value="Ribbon-helix-helix"/>
    <property type="match status" value="1"/>
</dbReference>
<dbReference type="AlphaFoldDB" id="A0A1X0DPF8"/>
<dbReference type="PANTHER" id="PTHR35401">
    <property type="entry name" value="COPG FAMILY HELIX-TURN-HELIX PROTEIN-RELATED-RELATED"/>
    <property type="match status" value="1"/>
</dbReference>
<dbReference type="Proteomes" id="UP000192566">
    <property type="component" value="Unassembled WGS sequence"/>
</dbReference>
<dbReference type="InterPro" id="IPR010985">
    <property type="entry name" value="Ribbon_hlx_hlx"/>
</dbReference>
<comment type="similarity">
    <text evidence="6">Belongs to the TacA antitoxin family.</text>
</comment>
<keyword evidence="3" id="KW-0805">Transcription regulation</keyword>
<proteinExistence type="inferred from homology"/>
<evidence type="ECO:0000256" key="5">
    <source>
        <dbReference type="ARBA" id="ARBA00023163"/>
    </source>
</evidence>
<protein>
    <submittedName>
        <fullName evidence="7">Uncharacterized protein</fullName>
    </submittedName>
</protein>
<dbReference type="PANTHER" id="PTHR35401:SF1">
    <property type="entry name" value="CYTOPLASMIC PROTEIN"/>
    <property type="match status" value="1"/>
</dbReference>
<dbReference type="Pfam" id="PF08681">
    <property type="entry name" value="TacA1"/>
    <property type="match status" value="1"/>
</dbReference>
<evidence type="ECO:0000256" key="1">
    <source>
        <dbReference type="ARBA" id="ARBA00022491"/>
    </source>
</evidence>
<evidence type="ECO:0000313" key="8">
    <source>
        <dbReference type="Proteomes" id="UP000192566"/>
    </source>
</evidence>
<organism evidence="7 8">
    <name type="scientific">Mycobacterium heidelbergense</name>
    <dbReference type="NCBI Taxonomy" id="53376"/>
    <lineage>
        <taxon>Bacteria</taxon>
        <taxon>Bacillati</taxon>
        <taxon>Actinomycetota</taxon>
        <taxon>Actinomycetes</taxon>
        <taxon>Mycobacteriales</taxon>
        <taxon>Mycobacteriaceae</taxon>
        <taxon>Mycobacterium</taxon>
        <taxon>Mycobacterium simiae complex</taxon>
    </lineage>
</organism>
<keyword evidence="8" id="KW-1185">Reference proteome</keyword>
<dbReference type="Gene3D" id="1.20.5.780">
    <property type="entry name" value="Single helix bin"/>
    <property type="match status" value="1"/>
</dbReference>
<dbReference type="InterPro" id="IPR014795">
    <property type="entry name" value="TacA_1-like"/>
</dbReference>
<reference evidence="7 8" key="1">
    <citation type="submission" date="2017-02" db="EMBL/GenBank/DDBJ databases">
        <title>The new phylogeny of genus Mycobacterium.</title>
        <authorList>
            <person name="Tortoli E."/>
            <person name="Trovato A."/>
            <person name="Cirillo D.M."/>
        </authorList>
    </citation>
    <scope>NUCLEOTIDE SEQUENCE [LARGE SCALE GENOMIC DNA]</scope>
    <source>
        <strain evidence="7 8">DSM 44471</strain>
    </source>
</reference>
<dbReference type="EMBL" id="MVHR01000012">
    <property type="protein sequence ID" value="ORA74283.1"/>
    <property type="molecule type" value="Genomic_DNA"/>
</dbReference>
<evidence type="ECO:0000256" key="4">
    <source>
        <dbReference type="ARBA" id="ARBA00023125"/>
    </source>
</evidence>
<keyword evidence="1" id="KW-0678">Repressor</keyword>
<evidence type="ECO:0000256" key="2">
    <source>
        <dbReference type="ARBA" id="ARBA00022649"/>
    </source>
</evidence>
<gene>
    <name evidence="7" type="ORF">BST25_10890</name>
</gene>
<keyword evidence="2" id="KW-1277">Toxin-antitoxin system</keyword>